<evidence type="ECO:0000313" key="3">
    <source>
        <dbReference type="Proteomes" id="UP001168990"/>
    </source>
</evidence>
<dbReference type="Pfam" id="PF14661">
    <property type="entry name" value="HAUS6_N"/>
    <property type="match status" value="1"/>
</dbReference>
<keyword evidence="3" id="KW-1185">Reference proteome</keyword>
<name>A0AA39C6D4_9HYME</name>
<feature type="domain" description="HAUS augmin-like complex subunit 6 N-terminal" evidence="1">
    <location>
        <begin position="7"/>
        <end position="129"/>
    </location>
</feature>
<sequence>MSAQSSFHKNVTLLTHVVPPSKDFQKYFKDGMFNKPNTQGFVHVSHYLLTIYDEERFKRAIEWPIFDKRSEAIYRNNVRDFLTIVINENEDIACPSILTSHLVTASGTKFINFMWKLSQIVLRTYLKRMAGSVLGAPKSGNAEPLTKLFFKNTIAKHEYFIKELDLKLKKSESGAKEFAKDRVKSIEIAQSELFESKKRLQNIVENIDVHVDVRKRIVNTNDKEVIELWKKNIQLGTEYLRMQIAQVKIIEDKSTKVNNLVMSLFSDSRKILDGNNLQKLNTSKLMELPLEPEAQVAIHHLYMEDKLVLSNFFILLNSILQYFYASLGKNSLPDLSECKLQIEASTEDLEKICRVIDQVQNRLTQMSNNLRNTAHSNQYMQPPAIFLTQDYENFNSILLKESPKFQFNVGNQNTERHDVQERLKLTPVEMRPRPLFARYKLNRDVESSTTPIRPKMEISRINFTDALLSPSSAKLGAIPKRITSTRRMNQSILETRAPKKYDRLFMSTRPGILANCSMASTSSWKASTFIEGHNSENIYNMSDLRAQLATTSSANVSLDLPTPIKFTPQCTVAPPNTLPIKDIEKPAFNSSEVISELETINEATEINIGTKSLNKSMLDAEKQSSKRLSISDLIERYKKVRDQSICTPNYNFEIGINGNEKLEDNK</sequence>
<dbReference type="PANTHER" id="PTHR16151">
    <property type="entry name" value="HAUS AUGMIN-LIKE COMPLEX SUBUNIT 6"/>
    <property type="match status" value="1"/>
</dbReference>
<organism evidence="2 3">
    <name type="scientific">Microctonus aethiopoides</name>
    <dbReference type="NCBI Taxonomy" id="144406"/>
    <lineage>
        <taxon>Eukaryota</taxon>
        <taxon>Metazoa</taxon>
        <taxon>Ecdysozoa</taxon>
        <taxon>Arthropoda</taxon>
        <taxon>Hexapoda</taxon>
        <taxon>Insecta</taxon>
        <taxon>Pterygota</taxon>
        <taxon>Neoptera</taxon>
        <taxon>Endopterygota</taxon>
        <taxon>Hymenoptera</taxon>
        <taxon>Apocrita</taxon>
        <taxon>Ichneumonoidea</taxon>
        <taxon>Braconidae</taxon>
        <taxon>Euphorinae</taxon>
        <taxon>Microctonus</taxon>
    </lineage>
</organism>
<reference evidence="2" key="2">
    <citation type="submission" date="2023-03" db="EMBL/GenBank/DDBJ databases">
        <authorList>
            <person name="Inwood S.N."/>
            <person name="Skelly J.G."/>
            <person name="Guhlin J."/>
            <person name="Harrop T.W.R."/>
            <person name="Goldson S.G."/>
            <person name="Dearden P.K."/>
        </authorList>
    </citation>
    <scope>NUCLEOTIDE SEQUENCE</scope>
    <source>
        <strain evidence="2">Irish</strain>
        <tissue evidence="2">Whole body</tissue>
    </source>
</reference>
<dbReference type="EMBL" id="JAQQBS010001424">
    <property type="protein sequence ID" value="KAK0158706.1"/>
    <property type="molecule type" value="Genomic_DNA"/>
</dbReference>
<evidence type="ECO:0000259" key="1">
    <source>
        <dbReference type="Pfam" id="PF14661"/>
    </source>
</evidence>
<protein>
    <recommendedName>
        <fullName evidence="1">HAUS augmin-like complex subunit 6 N-terminal domain-containing protein</fullName>
    </recommendedName>
</protein>
<dbReference type="GO" id="GO:0008017">
    <property type="term" value="F:microtubule binding"/>
    <property type="evidence" value="ECO:0007669"/>
    <property type="project" value="TreeGrafter"/>
</dbReference>
<dbReference type="GO" id="GO:0070652">
    <property type="term" value="C:HAUS complex"/>
    <property type="evidence" value="ECO:0007669"/>
    <property type="project" value="InterPro"/>
</dbReference>
<dbReference type="PANTHER" id="PTHR16151:SF2">
    <property type="entry name" value="HAUS AUGMIN-LIKE COMPLEX SUBUNIT 6"/>
    <property type="match status" value="1"/>
</dbReference>
<dbReference type="Proteomes" id="UP001168990">
    <property type="component" value="Unassembled WGS sequence"/>
</dbReference>
<dbReference type="GO" id="GO:1990498">
    <property type="term" value="C:mitotic spindle microtubule"/>
    <property type="evidence" value="ECO:0007669"/>
    <property type="project" value="TreeGrafter"/>
</dbReference>
<dbReference type="AlphaFoldDB" id="A0AA39C6D4"/>
<dbReference type="InterPro" id="IPR026797">
    <property type="entry name" value="HAUS_6"/>
</dbReference>
<gene>
    <name evidence="2" type="ORF">PV328_009681</name>
</gene>
<evidence type="ECO:0000313" key="2">
    <source>
        <dbReference type="EMBL" id="KAK0158706.1"/>
    </source>
</evidence>
<reference evidence="2" key="1">
    <citation type="journal article" date="2023" name="bioRxiv">
        <title>Scaffold-level genome assemblies of two parasitoid biocontrol wasps reveal the parthenogenesis mechanism and an associated novel virus.</title>
        <authorList>
            <person name="Inwood S."/>
            <person name="Skelly J."/>
            <person name="Guhlin J."/>
            <person name="Harrop T."/>
            <person name="Goldson S."/>
            <person name="Dearden P."/>
        </authorList>
    </citation>
    <scope>NUCLEOTIDE SEQUENCE</scope>
    <source>
        <strain evidence="2">Irish</strain>
        <tissue evidence="2">Whole body</tissue>
    </source>
</reference>
<dbReference type="InterPro" id="IPR028163">
    <property type="entry name" value="HAUS_6_N"/>
</dbReference>
<comment type="caution">
    <text evidence="2">The sequence shown here is derived from an EMBL/GenBank/DDBJ whole genome shotgun (WGS) entry which is preliminary data.</text>
</comment>
<dbReference type="GO" id="GO:0051225">
    <property type="term" value="P:spindle assembly"/>
    <property type="evidence" value="ECO:0007669"/>
    <property type="project" value="InterPro"/>
</dbReference>
<proteinExistence type="predicted"/>
<accession>A0AA39C6D4</accession>